<reference evidence="1" key="1">
    <citation type="submission" date="2007-07" db="EMBL/GenBank/DDBJ databases">
        <title>PCAP assembly of the Caenorhabditis remanei genome.</title>
        <authorList>
            <consortium name="The Caenorhabditis remanei Sequencing Consortium"/>
            <person name="Wilson R.K."/>
        </authorList>
    </citation>
    <scope>NUCLEOTIDE SEQUENCE [LARGE SCALE GENOMIC DNA]</scope>
    <source>
        <strain evidence="1">PB4641</strain>
    </source>
</reference>
<organism evidence="2">
    <name type="scientific">Caenorhabditis remanei</name>
    <name type="common">Caenorhabditis vulgaris</name>
    <dbReference type="NCBI Taxonomy" id="31234"/>
    <lineage>
        <taxon>Eukaryota</taxon>
        <taxon>Metazoa</taxon>
        <taxon>Ecdysozoa</taxon>
        <taxon>Nematoda</taxon>
        <taxon>Chromadorea</taxon>
        <taxon>Rhabditida</taxon>
        <taxon>Rhabditina</taxon>
        <taxon>Rhabditomorpha</taxon>
        <taxon>Rhabditoidea</taxon>
        <taxon>Rhabditidae</taxon>
        <taxon>Peloderinae</taxon>
        <taxon>Caenorhabditis</taxon>
    </lineage>
</organism>
<proteinExistence type="predicted"/>
<name>E3NAX0_CAERE</name>
<sequence length="70" mass="8279">MRKLKKQKTKRNQPVGEDFVDLRQVLPPTVMRTMIEKMSIEEHALLRAVCRYAHDVSLGIWNYIHCVDQI</sequence>
<gene>
    <name evidence="1" type="ORF">CRE_06083</name>
</gene>
<dbReference type="Proteomes" id="UP000008281">
    <property type="component" value="Unassembled WGS sequence"/>
</dbReference>
<accession>E3NAX0</accession>
<dbReference type="AlphaFoldDB" id="E3NAX0"/>
<evidence type="ECO:0008006" key="3">
    <source>
        <dbReference type="Google" id="ProtNLM"/>
    </source>
</evidence>
<dbReference type="InParanoid" id="E3NAX0"/>
<evidence type="ECO:0000313" key="2">
    <source>
        <dbReference type="Proteomes" id="UP000008281"/>
    </source>
</evidence>
<dbReference type="HOGENOM" id="CLU_2760240_0_0_1"/>
<protein>
    <recommendedName>
        <fullName evidence="3">F-box domain-containing protein</fullName>
    </recommendedName>
</protein>
<dbReference type="EMBL" id="DS268580">
    <property type="protein sequence ID" value="EFO91688.1"/>
    <property type="molecule type" value="Genomic_DNA"/>
</dbReference>
<evidence type="ECO:0000313" key="1">
    <source>
        <dbReference type="EMBL" id="EFO91688.1"/>
    </source>
</evidence>
<keyword evidence="2" id="KW-1185">Reference proteome</keyword>